<gene>
    <name evidence="2" type="ORF">HDID_LOCUS6743</name>
</gene>
<dbReference type="WBParaSite" id="HDID_0000674501-mRNA-1">
    <property type="protein sequence ID" value="HDID_0000674501-mRNA-1"/>
    <property type="gene ID" value="HDID_0000674501"/>
</dbReference>
<dbReference type="AlphaFoldDB" id="A0A0R3SP80"/>
<name>A0A0R3SP80_HYMDI</name>
<organism evidence="4">
    <name type="scientific">Hymenolepis diminuta</name>
    <name type="common">Rat tapeworm</name>
    <dbReference type="NCBI Taxonomy" id="6216"/>
    <lineage>
        <taxon>Eukaryota</taxon>
        <taxon>Metazoa</taxon>
        <taxon>Spiralia</taxon>
        <taxon>Lophotrochozoa</taxon>
        <taxon>Platyhelminthes</taxon>
        <taxon>Cestoda</taxon>
        <taxon>Eucestoda</taxon>
        <taxon>Cyclophyllidea</taxon>
        <taxon>Hymenolepididae</taxon>
        <taxon>Hymenolepis</taxon>
    </lineage>
</organism>
<feature type="compositionally biased region" description="Polar residues" evidence="1">
    <location>
        <begin position="61"/>
        <end position="74"/>
    </location>
</feature>
<accession>A0A0R3SP80</accession>
<sequence length="135" mass="15396">MGYIVSKSLHIRHFRDKELEEESGEEKRTLNKRSATLIAVQETPIADVEISEEDEDIDAVNANTAPSYTEESSSNAATIDKATFMTSLDWFLVLEPLCELDEEQKKREKYSGQALVEKEEEDKENIDSFAQARHL</sequence>
<feature type="region of interest" description="Disordered" evidence="1">
    <location>
        <begin position="53"/>
        <end position="74"/>
    </location>
</feature>
<dbReference type="EMBL" id="UYSG01007295">
    <property type="protein sequence ID" value="VDL59061.1"/>
    <property type="molecule type" value="Genomic_DNA"/>
</dbReference>
<protein>
    <submittedName>
        <fullName evidence="4">Ovule protein</fullName>
    </submittedName>
</protein>
<evidence type="ECO:0000313" key="2">
    <source>
        <dbReference type="EMBL" id="VDL59061.1"/>
    </source>
</evidence>
<dbReference type="Proteomes" id="UP000274504">
    <property type="component" value="Unassembled WGS sequence"/>
</dbReference>
<evidence type="ECO:0000256" key="1">
    <source>
        <dbReference type="SAM" id="MobiDB-lite"/>
    </source>
</evidence>
<reference evidence="4" key="1">
    <citation type="submission" date="2017-02" db="UniProtKB">
        <authorList>
            <consortium name="WormBaseParasite"/>
        </authorList>
    </citation>
    <scope>IDENTIFICATION</scope>
</reference>
<evidence type="ECO:0000313" key="3">
    <source>
        <dbReference type="Proteomes" id="UP000274504"/>
    </source>
</evidence>
<feature type="region of interest" description="Disordered" evidence="1">
    <location>
        <begin position="105"/>
        <end position="135"/>
    </location>
</feature>
<proteinExistence type="predicted"/>
<evidence type="ECO:0000313" key="4">
    <source>
        <dbReference type="WBParaSite" id="HDID_0000674501-mRNA-1"/>
    </source>
</evidence>
<reference evidence="2 3" key="2">
    <citation type="submission" date="2018-11" db="EMBL/GenBank/DDBJ databases">
        <authorList>
            <consortium name="Pathogen Informatics"/>
        </authorList>
    </citation>
    <scope>NUCLEOTIDE SEQUENCE [LARGE SCALE GENOMIC DNA]</scope>
</reference>